<dbReference type="EMBL" id="JAAXKZ010000063">
    <property type="protein sequence ID" value="NMH93286.1"/>
    <property type="molecule type" value="Genomic_DNA"/>
</dbReference>
<evidence type="ECO:0000259" key="2">
    <source>
        <dbReference type="PROSITE" id="PS50801"/>
    </source>
</evidence>
<dbReference type="Pfam" id="PF01740">
    <property type="entry name" value="STAS"/>
    <property type="match status" value="1"/>
</dbReference>
<proteinExistence type="predicted"/>
<name>A0A848DLA4_9PSEU</name>
<reference evidence="3 4" key="1">
    <citation type="submission" date="2020-04" db="EMBL/GenBank/DDBJ databases">
        <authorList>
            <person name="Klaysubun C."/>
            <person name="Duangmal K."/>
            <person name="Lipun K."/>
        </authorList>
    </citation>
    <scope>NUCLEOTIDE SEQUENCE [LARGE SCALE GENOMIC DNA]</scope>
    <source>
        <strain evidence="3 4">DSM 45300</strain>
    </source>
</reference>
<dbReference type="SUPFAM" id="SSF52091">
    <property type="entry name" value="SpoIIaa-like"/>
    <property type="match status" value="1"/>
</dbReference>
<evidence type="ECO:0000313" key="3">
    <source>
        <dbReference type="EMBL" id="NMH93286.1"/>
    </source>
</evidence>
<accession>A0A848DLA4</accession>
<dbReference type="RefSeq" id="WP_169413988.1">
    <property type="nucleotide sequence ID" value="NZ_JAAXKZ010000063.1"/>
</dbReference>
<evidence type="ECO:0000313" key="4">
    <source>
        <dbReference type="Proteomes" id="UP000586918"/>
    </source>
</evidence>
<dbReference type="PROSITE" id="PS50801">
    <property type="entry name" value="STAS"/>
    <property type="match status" value="1"/>
</dbReference>
<dbReference type="Proteomes" id="UP000586918">
    <property type="component" value="Unassembled WGS sequence"/>
</dbReference>
<feature type="region of interest" description="Disordered" evidence="1">
    <location>
        <begin position="1"/>
        <end position="24"/>
    </location>
</feature>
<dbReference type="InterPro" id="IPR036513">
    <property type="entry name" value="STAS_dom_sf"/>
</dbReference>
<keyword evidence="4" id="KW-1185">Reference proteome</keyword>
<sequence>MRRPRRRGPATPAHASPVHRPRSNQVLSSVSALCTRVRFSAAASIWKPTMPDPPDQPVPEPLTIDLEHPSTSTIVCTVRGDIDLATETTFRAGLERTVGTAPTIVVDLGEVTFIGSIAIAIIIDVLQRLSDFQTLKVVTGRSSATVFDMIGLNETADCFPDRSTI</sequence>
<feature type="domain" description="STAS" evidence="2">
    <location>
        <begin position="72"/>
        <end position="129"/>
    </location>
</feature>
<protein>
    <submittedName>
        <fullName evidence="3">STAS domain-containing protein</fullName>
    </submittedName>
</protein>
<dbReference type="AlphaFoldDB" id="A0A848DLA4"/>
<gene>
    <name evidence="3" type="ORF">HF519_17250</name>
</gene>
<dbReference type="Gene3D" id="3.30.750.24">
    <property type="entry name" value="STAS domain"/>
    <property type="match status" value="1"/>
</dbReference>
<dbReference type="InterPro" id="IPR002645">
    <property type="entry name" value="STAS_dom"/>
</dbReference>
<comment type="caution">
    <text evidence="3">The sequence shown here is derived from an EMBL/GenBank/DDBJ whole genome shotgun (WGS) entry which is preliminary data.</text>
</comment>
<organism evidence="3 4">
    <name type="scientific">Pseudonocardia bannensis</name>
    <dbReference type="NCBI Taxonomy" id="630973"/>
    <lineage>
        <taxon>Bacteria</taxon>
        <taxon>Bacillati</taxon>
        <taxon>Actinomycetota</taxon>
        <taxon>Actinomycetes</taxon>
        <taxon>Pseudonocardiales</taxon>
        <taxon>Pseudonocardiaceae</taxon>
        <taxon>Pseudonocardia</taxon>
    </lineage>
</organism>
<evidence type="ECO:0000256" key="1">
    <source>
        <dbReference type="SAM" id="MobiDB-lite"/>
    </source>
</evidence>